<accession>A0AAW6U696</accession>
<dbReference type="SUPFAM" id="SSF55821">
    <property type="entry name" value="YrdC/RibB"/>
    <property type="match status" value="1"/>
</dbReference>
<keyword evidence="17" id="KW-1185">Reference proteome</keyword>
<evidence type="ECO:0000313" key="16">
    <source>
        <dbReference type="EMBL" id="MDI6451081.1"/>
    </source>
</evidence>
<dbReference type="Pfam" id="PF01300">
    <property type="entry name" value="Sua5_yciO_yrdC"/>
    <property type="match status" value="1"/>
</dbReference>
<keyword evidence="10" id="KW-0378">Hydrolase</keyword>
<dbReference type="EC" id="2.7.7.87" evidence="4"/>
<dbReference type="EMBL" id="JASCXX010000028">
    <property type="protein sequence ID" value="MDI6451081.1"/>
    <property type="molecule type" value="Genomic_DNA"/>
</dbReference>
<feature type="active site" description="Proton donor" evidence="14">
    <location>
        <position position="344"/>
    </location>
</feature>
<dbReference type="GO" id="GO:0004725">
    <property type="term" value="F:protein tyrosine phosphatase activity"/>
    <property type="evidence" value="ECO:0007669"/>
    <property type="project" value="InterPro"/>
</dbReference>
<evidence type="ECO:0000256" key="9">
    <source>
        <dbReference type="ARBA" id="ARBA00022741"/>
    </source>
</evidence>
<dbReference type="InterPro" id="IPR023485">
    <property type="entry name" value="Ptyr_pPase"/>
</dbReference>
<dbReference type="Gene3D" id="3.90.870.10">
    <property type="entry name" value="DHBP synthase"/>
    <property type="match status" value="1"/>
</dbReference>
<feature type="active site" evidence="14">
    <location>
        <position position="234"/>
    </location>
</feature>
<evidence type="ECO:0000256" key="12">
    <source>
        <dbReference type="ARBA" id="ARBA00029774"/>
    </source>
</evidence>
<evidence type="ECO:0000256" key="8">
    <source>
        <dbReference type="ARBA" id="ARBA00022695"/>
    </source>
</evidence>
<reference evidence="16" key="1">
    <citation type="submission" date="2023-05" db="EMBL/GenBank/DDBJ databases">
        <title>Anaerotaeda fermentans gen. nov., sp. nov., a novel anaerobic planctomycete of the new family within the order Sedimentisphaerales isolated from Taman Peninsula, Russia.</title>
        <authorList>
            <person name="Khomyakova M.A."/>
            <person name="Merkel A.Y."/>
            <person name="Slobodkin A.I."/>
        </authorList>
    </citation>
    <scope>NUCLEOTIDE SEQUENCE</scope>
    <source>
        <strain evidence="16">M17dextr</strain>
    </source>
</reference>
<dbReference type="InterPro" id="IPR050156">
    <property type="entry name" value="TC-AMP_synthase_SUA5"/>
</dbReference>
<keyword evidence="6 16" id="KW-0808">Transferase</keyword>
<comment type="catalytic activity">
    <reaction evidence="13">
        <text>L-threonine + hydrogencarbonate + ATP = L-threonylcarbamoyladenylate + diphosphate + H2O</text>
        <dbReference type="Rhea" id="RHEA:36407"/>
        <dbReference type="ChEBI" id="CHEBI:15377"/>
        <dbReference type="ChEBI" id="CHEBI:17544"/>
        <dbReference type="ChEBI" id="CHEBI:30616"/>
        <dbReference type="ChEBI" id="CHEBI:33019"/>
        <dbReference type="ChEBI" id="CHEBI:57926"/>
        <dbReference type="ChEBI" id="CHEBI:73682"/>
        <dbReference type="EC" id="2.7.7.87"/>
    </reaction>
</comment>
<dbReference type="PANTHER" id="PTHR17490:SF16">
    <property type="entry name" value="THREONYLCARBAMOYL-AMP SYNTHASE"/>
    <property type="match status" value="1"/>
</dbReference>
<dbReference type="NCBIfam" id="TIGR00057">
    <property type="entry name" value="L-threonylcarbamoyladenylate synthase"/>
    <property type="match status" value="1"/>
</dbReference>
<name>A0AAW6U696_9BACT</name>
<dbReference type="GO" id="GO:0005737">
    <property type="term" value="C:cytoplasm"/>
    <property type="evidence" value="ECO:0007669"/>
    <property type="project" value="UniProtKB-SubCell"/>
</dbReference>
<protein>
    <recommendedName>
        <fullName evidence="12">L-threonylcarbamoyladenylate synthase</fullName>
        <ecNumber evidence="4">2.7.7.87</ecNumber>
    </recommendedName>
    <alternativeName>
        <fullName evidence="12">L-threonylcarbamoyladenylate synthase</fullName>
    </alternativeName>
</protein>
<dbReference type="InterPro" id="IPR006070">
    <property type="entry name" value="Sua5-like_dom"/>
</dbReference>
<evidence type="ECO:0000256" key="1">
    <source>
        <dbReference type="ARBA" id="ARBA00004496"/>
    </source>
</evidence>
<dbReference type="GO" id="GO:0003725">
    <property type="term" value="F:double-stranded RNA binding"/>
    <property type="evidence" value="ECO:0007669"/>
    <property type="project" value="InterPro"/>
</dbReference>
<dbReference type="InterPro" id="IPR036196">
    <property type="entry name" value="Ptyr_pPase_sf"/>
</dbReference>
<dbReference type="Pfam" id="PF01451">
    <property type="entry name" value="LMWPc"/>
    <property type="match status" value="1"/>
</dbReference>
<sequence length="373" mass="40209">MTTKVIRIDGSDTDTAHLRAAAEVVDAGGLVVFPTETVYGIACRARGDALARLDDVKGRSADKHYTLHIGRNDDYQTYVPRTDRRIENLVRRAWPGPLTLVFSLHPVELSRQRSRIGDDAFETLYKNGSIGIRCPEHPAAAMLLQLASGPVVAPSANRAGGEPATEADQALAQLGDQVDLILDGGPCKYKQSSTVARVGRHGVEVLREGVYSRMDLLAMANVTVLFVCTGNTCRSAMAEGLFRAQLAKKLGCGVDELEQKGYKVVSAGIMDMAGVPASNGAVTACRLKGVDITGHRSRHLTQSLVEASDVIYAMTWDHCEQVRLLSPDARTKCSLLAGDVEIPDPVGQPQECFDRCADLIQNAITARIGELDI</sequence>
<comment type="caution">
    <text evidence="16">The sequence shown here is derived from an EMBL/GenBank/DDBJ whole genome shotgun (WGS) entry which is preliminary data.</text>
</comment>
<dbReference type="InterPro" id="IPR017867">
    <property type="entry name" value="Tyr_phospatase_low_mol_wt"/>
</dbReference>
<evidence type="ECO:0000256" key="10">
    <source>
        <dbReference type="ARBA" id="ARBA00022801"/>
    </source>
</evidence>
<evidence type="ECO:0000256" key="2">
    <source>
        <dbReference type="ARBA" id="ARBA00007663"/>
    </source>
</evidence>
<evidence type="ECO:0000256" key="5">
    <source>
        <dbReference type="ARBA" id="ARBA00022490"/>
    </source>
</evidence>
<dbReference type="SUPFAM" id="SSF52788">
    <property type="entry name" value="Phosphotyrosine protein phosphatases I"/>
    <property type="match status" value="1"/>
</dbReference>
<dbReference type="GO" id="GO:0061710">
    <property type="term" value="F:L-threonylcarbamoyladenylate synthase"/>
    <property type="evidence" value="ECO:0007669"/>
    <property type="project" value="UniProtKB-EC"/>
</dbReference>
<dbReference type="RefSeq" id="WP_349246490.1">
    <property type="nucleotide sequence ID" value="NZ_JASCXX010000028.1"/>
</dbReference>
<dbReference type="PRINTS" id="PR00719">
    <property type="entry name" value="LMWPTPASE"/>
</dbReference>
<feature type="domain" description="YrdC-like" evidence="15">
    <location>
        <begin position="15"/>
        <end position="211"/>
    </location>
</feature>
<keyword evidence="8 16" id="KW-0548">Nucleotidyltransferase</keyword>
<gene>
    <name evidence="16" type="ORF">QJ522_18615</name>
</gene>
<dbReference type="PROSITE" id="PS51163">
    <property type="entry name" value="YRDC"/>
    <property type="match status" value="1"/>
</dbReference>
<dbReference type="Gene3D" id="3.40.50.2300">
    <property type="match status" value="1"/>
</dbReference>
<evidence type="ECO:0000256" key="4">
    <source>
        <dbReference type="ARBA" id="ARBA00012584"/>
    </source>
</evidence>
<dbReference type="Proteomes" id="UP001431776">
    <property type="component" value="Unassembled WGS sequence"/>
</dbReference>
<dbReference type="AlphaFoldDB" id="A0AAW6U696"/>
<dbReference type="SMART" id="SM00226">
    <property type="entry name" value="LMWPc"/>
    <property type="match status" value="1"/>
</dbReference>
<comment type="subcellular location">
    <subcellularLocation>
        <location evidence="1">Cytoplasm</location>
    </subcellularLocation>
</comment>
<evidence type="ECO:0000256" key="11">
    <source>
        <dbReference type="ARBA" id="ARBA00022840"/>
    </source>
</evidence>
<comment type="similarity">
    <text evidence="3">Belongs to the low molecular weight phosphotyrosine protein phosphatase family.</text>
</comment>
<comment type="similarity">
    <text evidence="2">Belongs to the SUA5 family.</text>
</comment>
<evidence type="ECO:0000256" key="14">
    <source>
        <dbReference type="PIRSR" id="PIRSR617867-1"/>
    </source>
</evidence>
<dbReference type="GO" id="GO:0000049">
    <property type="term" value="F:tRNA binding"/>
    <property type="evidence" value="ECO:0007669"/>
    <property type="project" value="TreeGrafter"/>
</dbReference>
<keyword evidence="11" id="KW-0067">ATP-binding</keyword>
<evidence type="ECO:0000256" key="6">
    <source>
        <dbReference type="ARBA" id="ARBA00022679"/>
    </source>
</evidence>
<dbReference type="GO" id="GO:0005524">
    <property type="term" value="F:ATP binding"/>
    <property type="evidence" value="ECO:0007669"/>
    <property type="project" value="UniProtKB-KW"/>
</dbReference>
<evidence type="ECO:0000256" key="13">
    <source>
        <dbReference type="ARBA" id="ARBA00048366"/>
    </source>
</evidence>
<organism evidence="16 17">
    <name type="scientific">Anaerobaca lacustris</name>
    <dbReference type="NCBI Taxonomy" id="3044600"/>
    <lineage>
        <taxon>Bacteria</taxon>
        <taxon>Pseudomonadati</taxon>
        <taxon>Planctomycetota</taxon>
        <taxon>Phycisphaerae</taxon>
        <taxon>Sedimentisphaerales</taxon>
        <taxon>Anaerobacaceae</taxon>
        <taxon>Anaerobaca</taxon>
    </lineage>
</organism>
<evidence type="ECO:0000256" key="7">
    <source>
        <dbReference type="ARBA" id="ARBA00022694"/>
    </source>
</evidence>
<dbReference type="PANTHER" id="PTHR17490">
    <property type="entry name" value="SUA5"/>
    <property type="match status" value="1"/>
</dbReference>
<keyword evidence="7" id="KW-0819">tRNA processing</keyword>
<dbReference type="GO" id="GO:0008033">
    <property type="term" value="P:tRNA processing"/>
    <property type="evidence" value="ECO:0007669"/>
    <property type="project" value="UniProtKB-KW"/>
</dbReference>
<evidence type="ECO:0000256" key="3">
    <source>
        <dbReference type="ARBA" id="ARBA00011063"/>
    </source>
</evidence>
<feature type="active site" description="Nucleophile" evidence="14">
    <location>
        <position position="228"/>
    </location>
</feature>
<keyword evidence="5" id="KW-0963">Cytoplasm</keyword>
<dbReference type="InterPro" id="IPR017945">
    <property type="entry name" value="DHBP_synth_RibB-like_a/b_dom"/>
</dbReference>
<evidence type="ECO:0000313" key="17">
    <source>
        <dbReference type="Proteomes" id="UP001431776"/>
    </source>
</evidence>
<proteinExistence type="inferred from homology"/>
<dbReference type="GO" id="GO:0006450">
    <property type="term" value="P:regulation of translational fidelity"/>
    <property type="evidence" value="ECO:0007669"/>
    <property type="project" value="TreeGrafter"/>
</dbReference>
<keyword evidence="9" id="KW-0547">Nucleotide-binding</keyword>
<evidence type="ECO:0000259" key="15">
    <source>
        <dbReference type="PROSITE" id="PS51163"/>
    </source>
</evidence>